<dbReference type="PaxDb" id="3880-AES66026"/>
<gene>
    <name evidence="5" type="ordered locus">MTR_2g060700</name>
</gene>
<dbReference type="SUPFAM" id="SSF52540">
    <property type="entry name" value="P-loop containing nucleoside triphosphate hydrolases"/>
    <property type="match status" value="1"/>
</dbReference>
<evidence type="ECO:0000256" key="1">
    <source>
        <dbReference type="ARBA" id="ARBA00022614"/>
    </source>
</evidence>
<reference evidence="5 7" key="2">
    <citation type="journal article" date="2014" name="BMC Genomics">
        <title>An improved genome release (version Mt4.0) for the model legume Medicago truncatula.</title>
        <authorList>
            <person name="Tang H."/>
            <person name="Krishnakumar V."/>
            <person name="Bidwell S."/>
            <person name="Rosen B."/>
            <person name="Chan A."/>
            <person name="Zhou S."/>
            <person name="Gentzbittel L."/>
            <person name="Childs K.L."/>
            <person name="Yandell M."/>
            <person name="Gundlach H."/>
            <person name="Mayer K.F."/>
            <person name="Schwartz D.C."/>
            <person name="Town C.D."/>
        </authorList>
    </citation>
    <scope>GENOME REANNOTATION</scope>
    <source>
        <strain evidence="6 7">cv. Jemalong A17</strain>
    </source>
</reference>
<dbReference type="Pfam" id="PF00931">
    <property type="entry name" value="NB-ARC"/>
    <property type="match status" value="1"/>
</dbReference>
<evidence type="ECO:0000256" key="2">
    <source>
        <dbReference type="ARBA" id="ARBA00022821"/>
    </source>
</evidence>
<feature type="domain" description="NB-ARC" evidence="3">
    <location>
        <begin position="12"/>
        <end position="164"/>
    </location>
</feature>
<sequence>MKLLFSDDPEGECNISVIPIVGMGGIGKTILAQFVYNDERVQKEFDLKAWIYVSEQFDIFKITKTLVEEITSCSCSIEKLNLLQHDLKKRLLKKKFLFILDDVWNQNYISWETLKNPFVYGAPGSKIIVTTRIAHVASIMQTVEPYYLSELCDDDCWMLFSKHVLFGYANSNVHQNLRKMGKQIIKKCKGLPLAVKTLAGLLRCKDDTREWYKVLNSEIWDLQNDESNILPALRLSYHYLPSHVKRCFTFSELVSRSFFQQSKRNKLCFVMHNFVNDLAQFVSGKFSVRIEGNYEVVEESAQYLLHLIAHKFPAVHWKAMSKATHLRTFMELRLVDKSVSFIDEIPHDLLIKLKSLRVLSLEGIYHKGLPDSVTELIHLRYLDLSGAKMNILRESIGCLYNLETLKLVNLRYLDITCTSLKWMPLHLCALTNLQKLSDFFIGKEYGSSIDEIGELSDLHEHVSYVDSEKAKLNEKELLEKLILEWGENTGYSPIQILELSIHNYLGTEFPNWVGDSSFYNLLFMELQGSKYCYKLPPLGQLPSLKELRIAKFDGLLSAGSEFYGNGSSVVTESFGSLETLRIENMSAWEDWQHPNESNKAFAVLKELHINSCPRLKKDLPVNFPSLTLLVIRDCKKLISSLPTTSLLLLLDIFPNLKSLDVSGCKNLKALNVSGKMRLRPPILDSLRSLSISNCPKLVSFPTKSFFAPKLTFFNIDYCKELKYTA</sequence>
<keyword evidence="1" id="KW-0433">Leucine-rich repeat</keyword>
<reference evidence="6" key="3">
    <citation type="submission" date="2015-04" db="UniProtKB">
        <authorList>
            <consortium name="EnsemblPlants"/>
        </authorList>
    </citation>
    <scope>IDENTIFICATION</scope>
    <source>
        <strain evidence="6">cv. Jemalong A17</strain>
    </source>
</reference>
<dbReference type="AlphaFoldDB" id="G7IJ00"/>
<dbReference type="Gene3D" id="3.80.10.10">
    <property type="entry name" value="Ribonuclease Inhibitor"/>
    <property type="match status" value="2"/>
</dbReference>
<dbReference type="InterPro" id="IPR032675">
    <property type="entry name" value="LRR_dom_sf"/>
</dbReference>
<dbReference type="Gene3D" id="1.10.8.430">
    <property type="entry name" value="Helical domain of apoptotic protease-activating factors"/>
    <property type="match status" value="1"/>
</dbReference>
<dbReference type="Gene3D" id="3.40.50.300">
    <property type="entry name" value="P-loop containing nucleotide triphosphate hydrolases"/>
    <property type="match status" value="1"/>
</dbReference>
<dbReference type="EMBL" id="CM001218">
    <property type="protein sequence ID" value="AES66026.1"/>
    <property type="molecule type" value="Genomic_DNA"/>
</dbReference>
<keyword evidence="2" id="KW-0611">Plant defense</keyword>
<dbReference type="EnsemblPlants" id="AES66026">
    <property type="protein sequence ID" value="AES66026"/>
    <property type="gene ID" value="MTR_2g060700"/>
</dbReference>
<evidence type="ECO:0000259" key="4">
    <source>
        <dbReference type="Pfam" id="PF25019"/>
    </source>
</evidence>
<evidence type="ECO:0000313" key="5">
    <source>
        <dbReference type="EMBL" id="AES66026.1"/>
    </source>
</evidence>
<dbReference type="PANTHER" id="PTHR36766">
    <property type="entry name" value="PLANT BROAD-SPECTRUM MILDEW RESISTANCE PROTEIN RPW8"/>
    <property type="match status" value="1"/>
</dbReference>
<evidence type="ECO:0000259" key="3">
    <source>
        <dbReference type="Pfam" id="PF00931"/>
    </source>
</evidence>
<dbReference type="OMA" id="IVEECEP"/>
<dbReference type="HOGENOM" id="CLU_000837_8_1_1"/>
<dbReference type="eggNOG" id="KOG4658">
    <property type="taxonomic scope" value="Eukaryota"/>
</dbReference>
<dbReference type="Proteomes" id="UP000002051">
    <property type="component" value="Chromosome 2"/>
</dbReference>
<dbReference type="InterPro" id="IPR042197">
    <property type="entry name" value="Apaf_helical"/>
</dbReference>
<dbReference type="InterPro" id="IPR002182">
    <property type="entry name" value="NB-ARC"/>
</dbReference>
<proteinExistence type="predicted"/>
<evidence type="ECO:0000313" key="7">
    <source>
        <dbReference type="Proteomes" id="UP000002051"/>
    </source>
</evidence>
<organism evidence="5 7">
    <name type="scientific">Medicago truncatula</name>
    <name type="common">Barrel medic</name>
    <name type="synonym">Medicago tribuloides</name>
    <dbReference type="NCBI Taxonomy" id="3880"/>
    <lineage>
        <taxon>Eukaryota</taxon>
        <taxon>Viridiplantae</taxon>
        <taxon>Streptophyta</taxon>
        <taxon>Embryophyta</taxon>
        <taxon>Tracheophyta</taxon>
        <taxon>Spermatophyta</taxon>
        <taxon>Magnoliopsida</taxon>
        <taxon>eudicotyledons</taxon>
        <taxon>Gunneridae</taxon>
        <taxon>Pentapetalae</taxon>
        <taxon>rosids</taxon>
        <taxon>fabids</taxon>
        <taxon>Fabales</taxon>
        <taxon>Fabaceae</taxon>
        <taxon>Papilionoideae</taxon>
        <taxon>50 kb inversion clade</taxon>
        <taxon>NPAAA clade</taxon>
        <taxon>Hologalegina</taxon>
        <taxon>IRL clade</taxon>
        <taxon>Trifolieae</taxon>
        <taxon>Medicago</taxon>
    </lineage>
</organism>
<keyword evidence="7" id="KW-1185">Reference proteome</keyword>
<protein>
    <submittedName>
        <fullName evidence="5">Disease resistance protein (CC-NBS-LRR class) family protein</fullName>
    </submittedName>
</protein>
<evidence type="ECO:0000313" key="6">
    <source>
        <dbReference type="EnsemblPlants" id="AES66026"/>
    </source>
</evidence>
<dbReference type="SUPFAM" id="SSF52058">
    <property type="entry name" value="L domain-like"/>
    <property type="match status" value="1"/>
</dbReference>
<dbReference type="GO" id="GO:0043531">
    <property type="term" value="F:ADP binding"/>
    <property type="evidence" value="ECO:0007669"/>
    <property type="project" value="InterPro"/>
</dbReference>
<dbReference type="PRINTS" id="PR00364">
    <property type="entry name" value="DISEASERSIST"/>
</dbReference>
<feature type="domain" description="R13L1/DRL21-like LRR repeat region" evidence="4">
    <location>
        <begin position="456"/>
        <end position="551"/>
    </location>
</feature>
<dbReference type="InterPro" id="IPR027417">
    <property type="entry name" value="P-loop_NTPase"/>
</dbReference>
<dbReference type="FunFam" id="3.40.50.300:FF:001091">
    <property type="entry name" value="Probable disease resistance protein At1g61300"/>
    <property type="match status" value="1"/>
</dbReference>
<dbReference type="GO" id="GO:0006952">
    <property type="term" value="P:defense response"/>
    <property type="evidence" value="ECO:0007669"/>
    <property type="project" value="UniProtKB-KW"/>
</dbReference>
<reference evidence="5 7" key="1">
    <citation type="journal article" date="2011" name="Nature">
        <title>The Medicago genome provides insight into the evolution of rhizobial symbioses.</title>
        <authorList>
            <person name="Young N.D."/>
            <person name="Debelle F."/>
            <person name="Oldroyd G.E."/>
            <person name="Geurts R."/>
            <person name="Cannon S.B."/>
            <person name="Udvardi M.K."/>
            <person name="Benedito V.A."/>
            <person name="Mayer K.F."/>
            <person name="Gouzy J."/>
            <person name="Schoof H."/>
            <person name="Van de Peer Y."/>
            <person name="Proost S."/>
            <person name="Cook D.R."/>
            <person name="Meyers B.C."/>
            <person name="Spannagl M."/>
            <person name="Cheung F."/>
            <person name="De Mita S."/>
            <person name="Krishnakumar V."/>
            <person name="Gundlach H."/>
            <person name="Zhou S."/>
            <person name="Mudge J."/>
            <person name="Bharti A.K."/>
            <person name="Murray J.D."/>
            <person name="Naoumkina M.A."/>
            <person name="Rosen B."/>
            <person name="Silverstein K.A."/>
            <person name="Tang H."/>
            <person name="Rombauts S."/>
            <person name="Zhao P.X."/>
            <person name="Zhou P."/>
            <person name="Barbe V."/>
            <person name="Bardou P."/>
            <person name="Bechner M."/>
            <person name="Bellec A."/>
            <person name="Berger A."/>
            <person name="Berges H."/>
            <person name="Bidwell S."/>
            <person name="Bisseling T."/>
            <person name="Choisne N."/>
            <person name="Couloux A."/>
            <person name="Denny R."/>
            <person name="Deshpande S."/>
            <person name="Dai X."/>
            <person name="Doyle J.J."/>
            <person name="Dudez A.M."/>
            <person name="Farmer A.D."/>
            <person name="Fouteau S."/>
            <person name="Franken C."/>
            <person name="Gibelin C."/>
            <person name="Gish J."/>
            <person name="Goldstein S."/>
            <person name="Gonzalez A.J."/>
            <person name="Green P.J."/>
            <person name="Hallab A."/>
            <person name="Hartog M."/>
            <person name="Hua A."/>
            <person name="Humphray S.J."/>
            <person name="Jeong D.H."/>
            <person name="Jing Y."/>
            <person name="Jocker A."/>
            <person name="Kenton S.M."/>
            <person name="Kim D.J."/>
            <person name="Klee K."/>
            <person name="Lai H."/>
            <person name="Lang C."/>
            <person name="Lin S."/>
            <person name="Macmil S.L."/>
            <person name="Magdelenat G."/>
            <person name="Matthews L."/>
            <person name="McCorrison J."/>
            <person name="Monaghan E.L."/>
            <person name="Mun J.H."/>
            <person name="Najar F.Z."/>
            <person name="Nicholson C."/>
            <person name="Noirot C."/>
            <person name="O'Bleness M."/>
            <person name="Paule C.R."/>
            <person name="Poulain J."/>
            <person name="Prion F."/>
            <person name="Qin B."/>
            <person name="Qu C."/>
            <person name="Retzel E.F."/>
            <person name="Riddle C."/>
            <person name="Sallet E."/>
            <person name="Samain S."/>
            <person name="Samson N."/>
            <person name="Sanders I."/>
            <person name="Saurat O."/>
            <person name="Scarpelli C."/>
            <person name="Schiex T."/>
            <person name="Segurens B."/>
            <person name="Severin A.J."/>
            <person name="Sherrier D.J."/>
            <person name="Shi R."/>
            <person name="Sims S."/>
            <person name="Singer S.R."/>
            <person name="Sinharoy S."/>
            <person name="Sterck L."/>
            <person name="Viollet A."/>
            <person name="Wang B.B."/>
            <person name="Wang K."/>
            <person name="Wang M."/>
            <person name="Wang X."/>
            <person name="Warfsmann J."/>
            <person name="Weissenbach J."/>
            <person name="White D.D."/>
            <person name="White J.D."/>
            <person name="Wiley G.B."/>
            <person name="Wincker P."/>
            <person name="Xing Y."/>
            <person name="Yang L."/>
            <person name="Yao Z."/>
            <person name="Ying F."/>
            <person name="Zhai J."/>
            <person name="Zhou L."/>
            <person name="Zuber A."/>
            <person name="Denarie J."/>
            <person name="Dixon R.A."/>
            <person name="May G.D."/>
            <person name="Schwartz D.C."/>
            <person name="Rogers J."/>
            <person name="Quetier F."/>
            <person name="Town C.D."/>
            <person name="Roe B.A."/>
        </authorList>
    </citation>
    <scope>NUCLEOTIDE SEQUENCE [LARGE SCALE GENOMIC DNA]</scope>
    <source>
        <strain evidence="5">A17</strain>
        <strain evidence="6 7">cv. Jemalong A17</strain>
    </source>
</reference>
<dbReference type="InterPro" id="IPR056789">
    <property type="entry name" value="LRR_R13L1-DRL21"/>
</dbReference>
<accession>G7IJ00</accession>
<dbReference type="Pfam" id="PF25019">
    <property type="entry name" value="LRR_R13L1-DRL21"/>
    <property type="match status" value="1"/>
</dbReference>
<name>G7IJ00_MEDTR</name>
<dbReference type="PANTHER" id="PTHR36766:SF51">
    <property type="entry name" value="DISEASE RESISTANCE RPP13-LIKE PROTEIN 1"/>
    <property type="match status" value="1"/>
</dbReference>